<dbReference type="EMBL" id="SMMG02000008">
    <property type="protein sequence ID" value="KAA3463615.1"/>
    <property type="molecule type" value="Genomic_DNA"/>
</dbReference>
<protein>
    <submittedName>
        <fullName evidence="2">DUF639 domain-containing protein</fullName>
    </submittedName>
</protein>
<keyword evidence="1" id="KW-0812">Transmembrane</keyword>
<evidence type="ECO:0000313" key="2">
    <source>
        <dbReference type="EMBL" id="KAA3463615.1"/>
    </source>
</evidence>
<keyword evidence="1" id="KW-1133">Transmembrane helix</keyword>
<gene>
    <name evidence="2" type="ORF">EPI10_007951</name>
</gene>
<dbReference type="InterPro" id="IPR006927">
    <property type="entry name" value="DUF639"/>
</dbReference>
<keyword evidence="1" id="KW-0472">Membrane</keyword>
<evidence type="ECO:0000256" key="1">
    <source>
        <dbReference type="SAM" id="Phobius"/>
    </source>
</evidence>
<evidence type="ECO:0000313" key="3">
    <source>
        <dbReference type="Proteomes" id="UP000325315"/>
    </source>
</evidence>
<sequence length="805" mass="91246">MEGVWENFMRNNQDTFKSLFQRKKSSANDEDSQVISPRPIPQLSALANSVVFRCSKILKVPTEELQHRFDIELPESVKQLFTYARNFLEFCSYQALYKVSRSPDYLSDPDFRRLTYEMMLAWEAPCVECERGTKETSSNNEEVEDDEDGSLFYSSPISMAVQVDDKKTVGREAFERIAPVCAVVADIITVHNLFDALTSSSGPRLHFIIYDKYLRSLDKYGCIIVFYQICELYCLLLFNCCVKSLEVNKRGNVGVQTSGEDGGQAVPLAPTNMAAKNTLGPSLTNLPLSDVEIIIDIEGAIPTQPVLQHVGISAWPGRLTLTNYALYFEALGVGVYDKAVRYDLAMDLKQVIKPELTGPLGARLFDKAVMYKSTTVTEPVYFEFPEFKGNFRRNFWLDISLEILYSHRFARKNNFKETQQSEVLARAILGIYRYRALREAFQFFSSQYKTLLSFNLAESLPGGDVILETLASRLALLNVDNSPHTVKHPPTSSPFSLLALSQLGFIPQKNAILDGEALIVGDFCVGETNPLETAVKQSISDTGRAEAAQATVNEVKVEGIETNLAVMKNLSSETLIHFDVHVDLGKVLFCHAPRKQHECSIDYWMATKPFVELLLPVIQLATLLELLSSWKAPIKSTVFLMLTSFAIIRGWIAYILALIFVFFAIVMLWNRYFNKGKPLEAFRIIAPPNRNAVEQLLTLQEVISQYEALIQTANVILLKIRAILFAVLPQATDRVALSLVFLAVVLAFVPLRFLILFVFIEAFTRELPYRRDSNDRWLRRLREWWFRIPAAPVQLVRADEKKKKL</sequence>
<dbReference type="AlphaFoldDB" id="A0A5B6V3A7"/>
<proteinExistence type="predicted"/>
<name>A0A5B6V3A7_9ROSI</name>
<dbReference type="Pfam" id="PF04842">
    <property type="entry name" value="DUF639"/>
    <property type="match status" value="1"/>
</dbReference>
<dbReference type="PANTHER" id="PTHR31860:SF4">
    <property type="entry name" value="OS02G0637800 PROTEIN"/>
    <property type="match status" value="1"/>
</dbReference>
<organism evidence="2 3">
    <name type="scientific">Gossypium australe</name>
    <dbReference type="NCBI Taxonomy" id="47621"/>
    <lineage>
        <taxon>Eukaryota</taxon>
        <taxon>Viridiplantae</taxon>
        <taxon>Streptophyta</taxon>
        <taxon>Embryophyta</taxon>
        <taxon>Tracheophyta</taxon>
        <taxon>Spermatophyta</taxon>
        <taxon>Magnoliopsida</taxon>
        <taxon>eudicotyledons</taxon>
        <taxon>Gunneridae</taxon>
        <taxon>Pentapetalae</taxon>
        <taxon>rosids</taxon>
        <taxon>malvids</taxon>
        <taxon>Malvales</taxon>
        <taxon>Malvaceae</taxon>
        <taxon>Malvoideae</taxon>
        <taxon>Gossypium</taxon>
    </lineage>
</organism>
<dbReference type="PANTHER" id="PTHR31860">
    <property type="entry name" value="HEAT-INDUCIBLE TRANSCRIPTION REPRESSOR (DUF639)-RELATED"/>
    <property type="match status" value="1"/>
</dbReference>
<dbReference type="Proteomes" id="UP000325315">
    <property type="component" value="Unassembled WGS sequence"/>
</dbReference>
<reference evidence="3" key="1">
    <citation type="journal article" date="2019" name="Plant Biotechnol. J.">
        <title>Genome sequencing of the Australian wild diploid species Gossypium australe highlights disease resistance and delayed gland morphogenesis.</title>
        <authorList>
            <person name="Cai Y."/>
            <person name="Cai X."/>
            <person name="Wang Q."/>
            <person name="Wang P."/>
            <person name="Zhang Y."/>
            <person name="Cai C."/>
            <person name="Xu Y."/>
            <person name="Wang K."/>
            <person name="Zhou Z."/>
            <person name="Wang C."/>
            <person name="Geng S."/>
            <person name="Li B."/>
            <person name="Dong Q."/>
            <person name="Hou Y."/>
            <person name="Wang H."/>
            <person name="Ai P."/>
            <person name="Liu Z."/>
            <person name="Yi F."/>
            <person name="Sun M."/>
            <person name="An G."/>
            <person name="Cheng J."/>
            <person name="Zhang Y."/>
            <person name="Shi Q."/>
            <person name="Xie Y."/>
            <person name="Shi X."/>
            <person name="Chang Y."/>
            <person name="Huang F."/>
            <person name="Chen Y."/>
            <person name="Hong S."/>
            <person name="Mi L."/>
            <person name="Sun Q."/>
            <person name="Zhang L."/>
            <person name="Zhou B."/>
            <person name="Peng R."/>
            <person name="Zhang X."/>
            <person name="Liu F."/>
        </authorList>
    </citation>
    <scope>NUCLEOTIDE SEQUENCE [LARGE SCALE GENOMIC DNA]</scope>
    <source>
        <strain evidence="3">cv. PA1801</strain>
    </source>
</reference>
<accession>A0A5B6V3A7</accession>
<feature type="transmembrane region" description="Helical" evidence="1">
    <location>
        <begin position="735"/>
        <end position="760"/>
    </location>
</feature>
<feature type="transmembrane region" description="Helical" evidence="1">
    <location>
        <begin position="639"/>
        <end position="669"/>
    </location>
</feature>
<dbReference type="OrthoDB" id="742491at2759"/>
<comment type="caution">
    <text evidence="2">The sequence shown here is derived from an EMBL/GenBank/DDBJ whole genome shotgun (WGS) entry which is preliminary data.</text>
</comment>
<keyword evidence="3" id="KW-1185">Reference proteome</keyword>